<accession>A0A212L833</accession>
<dbReference type="RefSeq" id="WP_179980814.1">
    <property type="nucleotide sequence ID" value="NZ_LT608333.1"/>
</dbReference>
<evidence type="ECO:0000313" key="1">
    <source>
        <dbReference type="EMBL" id="SCM73711.1"/>
    </source>
</evidence>
<dbReference type="AlphaFoldDB" id="A0A212L833"/>
<gene>
    <name evidence="1" type="ORF">KL86DES1_21475</name>
</gene>
<name>A0A212L833_9BACT</name>
<sequence>MSKNPALTGYQFEEAQPTLSDLLWEAHEVLACLSDLFQYSNGRDVEIEMSDSGRQGLGRILRHCEHLTIDAIGIAPADGKRARHE</sequence>
<proteinExistence type="predicted"/>
<organism evidence="1">
    <name type="scientific">uncultured Desulfovibrio sp</name>
    <dbReference type="NCBI Taxonomy" id="167968"/>
    <lineage>
        <taxon>Bacteria</taxon>
        <taxon>Pseudomonadati</taxon>
        <taxon>Thermodesulfobacteriota</taxon>
        <taxon>Desulfovibrionia</taxon>
        <taxon>Desulfovibrionales</taxon>
        <taxon>Desulfovibrionaceae</taxon>
        <taxon>Desulfovibrio</taxon>
        <taxon>environmental samples</taxon>
    </lineage>
</organism>
<dbReference type="EMBL" id="FMJC01000002">
    <property type="protein sequence ID" value="SCM73711.1"/>
    <property type="molecule type" value="Genomic_DNA"/>
</dbReference>
<protein>
    <submittedName>
        <fullName evidence="1">Uncharacterized protein</fullName>
    </submittedName>
</protein>
<reference evidence="1" key="1">
    <citation type="submission" date="2016-08" db="EMBL/GenBank/DDBJ databases">
        <authorList>
            <person name="Seilhamer J.J."/>
        </authorList>
    </citation>
    <scope>NUCLEOTIDE SEQUENCE</scope>
    <source>
        <strain evidence="1">86-1</strain>
    </source>
</reference>